<evidence type="ECO:0000256" key="2">
    <source>
        <dbReference type="ARBA" id="ARBA00022679"/>
    </source>
</evidence>
<dbReference type="GO" id="GO:0032259">
    <property type="term" value="P:methylation"/>
    <property type="evidence" value="ECO:0007669"/>
    <property type="project" value="UniProtKB-KW"/>
</dbReference>
<dbReference type="InterPro" id="IPR029063">
    <property type="entry name" value="SAM-dependent_MTases_sf"/>
</dbReference>
<reference evidence="4 5" key="1">
    <citation type="submission" date="2023-06" db="EMBL/GenBank/DDBJ databases">
        <authorList>
            <person name="Yushchuk O."/>
            <person name="Binda E."/>
            <person name="Ruckert-Reed C."/>
            <person name="Fedorenko V."/>
            <person name="Kalinowski J."/>
            <person name="Marinelli F."/>
        </authorList>
    </citation>
    <scope>NUCLEOTIDE SEQUENCE [LARGE SCALE GENOMIC DNA]</scope>
    <source>
        <strain evidence="4 5">NRRL 3884</strain>
    </source>
</reference>
<dbReference type="GO" id="GO:0008168">
    <property type="term" value="F:methyltransferase activity"/>
    <property type="evidence" value="ECO:0007669"/>
    <property type="project" value="UniProtKB-KW"/>
</dbReference>
<accession>A0ABY8W794</accession>
<gene>
    <name evidence="4" type="ORF">ACTOB_004981</name>
</gene>
<dbReference type="CDD" id="cd02440">
    <property type="entry name" value="AdoMet_MTases"/>
    <property type="match status" value="1"/>
</dbReference>
<proteinExistence type="predicted"/>
<dbReference type="EC" id="2.1.1.-" evidence="4"/>
<evidence type="ECO:0000313" key="5">
    <source>
        <dbReference type="Proteomes" id="UP001240150"/>
    </source>
</evidence>
<evidence type="ECO:0000256" key="1">
    <source>
        <dbReference type="ARBA" id="ARBA00022603"/>
    </source>
</evidence>
<keyword evidence="5" id="KW-1185">Reference proteome</keyword>
<keyword evidence="1 4" id="KW-0489">Methyltransferase</keyword>
<organism evidence="4 5">
    <name type="scientific">Actinoplanes oblitus</name>
    <dbReference type="NCBI Taxonomy" id="3040509"/>
    <lineage>
        <taxon>Bacteria</taxon>
        <taxon>Bacillati</taxon>
        <taxon>Actinomycetota</taxon>
        <taxon>Actinomycetes</taxon>
        <taxon>Micromonosporales</taxon>
        <taxon>Micromonosporaceae</taxon>
        <taxon>Actinoplanes</taxon>
    </lineage>
</organism>
<sequence length="264" mass="28990">MTTERVRARVFGEVAHEYDRIRPDYPPGLIDDVLAYARLDGAPALEVGAGTGKATVAFAGRDVAVTAVEPDEAMAAVLTRRLAGHPNVVVEVTPFEDYAPRQPFGLLFSAQAWHWTDPAVRWQRAASALAPGGALALFWNGDRPADRTVLAAILSAHHTHAPDIDTAAEVAPESTPEAELGAYWPRTDLDRLPQFGDFSERLYQRERTLSATDYVSYLSTKSAYRMLTEQARTDLFQAITDSVGTHVTLIVETALFLARRQQCP</sequence>
<feature type="domain" description="Methyltransferase" evidence="3">
    <location>
        <begin position="45"/>
        <end position="133"/>
    </location>
</feature>
<evidence type="ECO:0000259" key="3">
    <source>
        <dbReference type="Pfam" id="PF13649"/>
    </source>
</evidence>
<dbReference type="Proteomes" id="UP001240150">
    <property type="component" value="Chromosome"/>
</dbReference>
<dbReference type="Pfam" id="PF13649">
    <property type="entry name" value="Methyltransf_25"/>
    <property type="match status" value="1"/>
</dbReference>
<dbReference type="Gene3D" id="3.40.50.150">
    <property type="entry name" value="Vaccinia Virus protein VP39"/>
    <property type="match status" value="1"/>
</dbReference>
<dbReference type="SUPFAM" id="SSF53335">
    <property type="entry name" value="S-adenosyl-L-methionine-dependent methyltransferases"/>
    <property type="match status" value="1"/>
</dbReference>
<name>A0ABY8W794_9ACTN</name>
<dbReference type="InterPro" id="IPR051052">
    <property type="entry name" value="Diverse_substrate_MTase"/>
</dbReference>
<protein>
    <submittedName>
        <fullName evidence="4">Class I SAM-dependent methyltransferase</fullName>
        <ecNumber evidence="4">2.1.1.-</ecNumber>
    </submittedName>
</protein>
<evidence type="ECO:0000313" key="4">
    <source>
        <dbReference type="EMBL" id="WIM93016.1"/>
    </source>
</evidence>
<dbReference type="PANTHER" id="PTHR44942">
    <property type="entry name" value="METHYLTRANSF_11 DOMAIN-CONTAINING PROTEIN"/>
    <property type="match status" value="1"/>
</dbReference>
<dbReference type="PANTHER" id="PTHR44942:SF4">
    <property type="entry name" value="METHYLTRANSFERASE TYPE 11 DOMAIN-CONTAINING PROTEIN"/>
    <property type="match status" value="1"/>
</dbReference>
<dbReference type="RefSeq" id="WP_284914224.1">
    <property type="nucleotide sequence ID" value="NZ_CP126980.1"/>
</dbReference>
<dbReference type="InterPro" id="IPR041698">
    <property type="entry name" value="Methyltransf_25"/>
</dbReference>
<keyword evidence="2 4" id="KW-0808">Transferase</keyword>
<dbReference type="EMBL" id="CP126980">
    <property type="protein sequence ID" value="WIM93016.1"/>
    <property type="molecule type" value="Genomic_DNA"/>
</dbReference>